<dbReference type="Gene3D" id="3.40.50.2000">
    <property type="entry name" value="Glycogen Phosphorylase B"/>
    <property type="match status" value="2"/>
</dbReference>
<accession>A0A317MWD1</accession>
<dbReference type="Proteomes" id="UP000246569">
    <property type="component" value="Unassembled WGS sequence"/>
</dbReference>
<feature type="domain" description="Glycosyltransferase subfamily 4-like N-terminal" evidence="1">
    <location>
        <begin position="18"/>
        <end position="177"/>
    </location>
</feature>
<dbReference type="Pfam" id="PF13692">
    <property type="entry name" value="Glyco_trans_1_4"/>
    <property type="match status" value="1"/>
</dbReference>
<dbReference type="RefSeq" id="WP_110018331.1">
    <property type="nucleotide sequence ID" value="NZ_QGTJ01000004.1"/>
</dbReference>
<protein>
    <submittedName>
        <fullName evidence="2">Glycosyltransferase involved in cell wall biosynthesis</fullName>
    </submittedName>
</protein>
<dbReference type="CDD" id="cd03811">
    <property type="entry name" value="GT4_GT28_WabH-like"/>
    <property type="match status" value="1"/>
</dbReference>
<keyword evidence="3" id="KW-1185">Reference proteome</keyword>
<sequence length="377" mass="40426">MGYRLERIAILLTSFGDGGVERMLVNLARGFAGHGIGVDFYVRERARPYLDQLGDGVRLIELGGDGAGLGRALLSALQQQRPDVLMSAKGGDDELAIAARRALGAPPRLFLRCGTNIPGRLTARRANPLRRWLAYRGIRAVFGQADGIICVSQGVADDLAPVIRWPRSRLHVLPNPVLTPQLERQAAEVPLHPWFHDGGAPVLIGIGGLRQQKNFALLLRAFARVRAQRPCRLLILGEGRLREDLLALAARLGIAGEVDLPGFVDNPYACLARAALFVLSSSWEGTANALIEALAVGTPAVATDCPSGPREILAGGRYGPLVPVGDEAALTAAMLMRLAQPRDSERLRATVRERYSEAASVRAYLDAFAAGCGVQSS</sequence>
<gene>
    <name evidence="2" type="ORF">C7443_104312</name>
</gene>
<reference evidence="2 3" key="1">
    <citation type="submission" date="2018-05" db="EMBL/GenBank/DDBJ databases">
        <title>Genomic Encyclopedia of Type Strains, Phase IV (KMG-IV): sequencing the most valuable type-strain genomes for metagenomic binning, comparative biology and taxonomic classification.</title>
        <authorList>
            <person name="Goeker M."/>
        </authorList>
    </citation>
    <scope>NUCLEOTIDE SEQUENCE [LARGE SCALE GENOMIC DNA]</scope>
    <source>
        <strain evidence="2 3">DSM 23606</strain>
    </source>
</reference>
<dbReference type="GO" id="GO:0016757">
    <property type="term" value="F:glycosyltransferase activity"/>
    <property type="evidence" value="ECO:0007669"/>
    <property type="project" value="UniProtKB-ARBA"/>
</dbReference>
<dbReference type="SUPFAM" id="SSF53756">
    <property type="entry name" value="UDP-Glycosyltransferase/glycogen phosphorylase"/>
    <property type="match status" value="1"/>
</dbReference>
<dbReference type="Pfam" id="PF13439">
    <property type="entry name" value="Glyco_transf_4"/>
    <property type="match status" value="1"/>
</dbReference>
<keyword evidence="2" id="KW-0808">Transferase</keyword>
<name>A0A317MWD1_9GAMM</name>
<dbReference type="OrthoDB" id="9792269at2"/>
<comment type="caution">
    <text evidence="2">The sequence shown here is derived from an EMBL/GenBank/DDBJ whole genome shotgun (WGS) entry which is preliminary data.</text>
</comment>
<dbReference type="EMBL" id="QGTJ01000004">
    <property type="protein sequence ID" value="PWV62516.1"/>
    <property type="molecule type" value="Genomic_DNA"/>
</dbReference>
<dbReference type="AlphaFoldDB" id="A0A317MWD1"/>
<evidence type="ECO:0000259" key="1">
    <source>
        <dbReference type="Pfam" id="PF13439"/>
    </source>
</evidence>
<dbReference type="PANTHER" id="PTHR12526">
    <property type="entry name" value="GLYCOSYLTRANSFERASE"/>
    <property type="match status" value="1"/>
</dbReference>
<dbReference type="InterPro" id="IPR028098">
    <property type="entry name" value="Glyco_trans_4-like_N"/>
</dbReference>
<organism evidence="2 3">
    <name type="scientific">Plasticicumulans acidivorans</name>
    <dbReference type="NCBI Taxonomy" id="886464"/>
    <lineage>
        <taxon>Bacteria</taxon>
        <taxon>Pseudomonadati</taxon>
        <taxon>Pseudomonadota</taxon>
        <taxon>Gammaproteobacteria</taxon>
        <taxon>Candidatus Competibacteraceae</taxon>
        <taxon>Plasticicumulans</taxon>
    </lineage>
</organism>
<evidence type="ECO:0000313" key="3">
    <source>
        <dbReference type="Proteomes" id="UP000246569"/>
    </source>
</evidence>
<proteinExistence type="predicted"/>
<evidence type="ECO:0000313" key="2">
    <source>
        <dbReference type="EMBL" id="PWV62516.1"/>
    </source>
</evidence>